<evidence type="ECO:0000313" key="1">
    <source>
        <dbReference type="EMBL" id="MBE9040503.1"/>
    </source>
</evidence>
<organism evidence="1 2">
    <name type="scientific">Zarconia navalis LEGE 11467</name>
    <dbReference type="NCBI Taxonomy" id="1828826"/>
    <lineage>
        <taxon>Bacteria</taxon>
        <taxon>Bacillati</taxon>
        <taxon>Cyanobacteriota</taxon>
        <taxon>Cyanophyceae</taxon>
        <taxon>Oscillatoriophycideae</taxon>
        <taxon>Oscillatoriales</taxon>
        <taxon>Oscillatoriales incertae sedis</taxon>
        <taxon>Zarconia</taxon>
        <taxon>Zarconia navalis</taxon>
    </lineage>
</organism>
<keyword evidence="2" id="KW-1185">Reference proteome</keyword>
<dbReference type="RefSeq" id="WP_264320749.1">
    <property type="nucleotide sequence ID" value="NZ_JADEXN010000090.1"/>
</dbReference>
<evidence type="ECO:0000313" key="2">
    <source>
        <dbReference type="Proteomes" id="UP000621799"/>
    </source>
</evidence>
<reference evidence="1" key="1">
    <citation type="submission" date="2020-10" db="EMBL/GenBank/DDBJ databases">
        <authorList>
            <person name="Castelo-Branco R."/>
            <person name="Eusebio N."/>
            <person name="Adriana R."/>
            <person name="Vieira A."/>
            <person name="Brugerolle De Fraissinette N."/>
            <person name="Rezende De Castro R."/>
            <person name="Schneider M.P."/>
            <person name="Vasconcelos V."/>
            <person name="Leao P.N."/>
        </authorList>
    </citation>
    <scope>NUCLEOTIDE SEQUENCE</scope>
    <source>
        <strain evidence="1">LEGE 11467</strain>
    </source>
</reference>
<gene>
    <name evidence="1" type="ORF">IQ235_06830</name>
</gene>
<accession>A0A928VWC8</accession>
<dbReference type="Proteomes" id="UP000621799">
    <property type="component" value="Unassembled WGS sequence"/>
</dbReference>
<comment type="caution">
    <text evidence="1">The sequence shown here is derived from an EMBL/GenBank/DDBJ whole genome shotgun (WGS) entry which is preliminary data.</text>
</comment>
<proteinExistence type="predicted"/>
<name>A0A928VWC8_9CYAN</name>
<sequence length="76" mass="8350">MGLFSQPLEAHPTVEVTILKIVPTPATANFPFSDVELKMKLAGNFSKFYALGVKSISSDCPWQYEIACEFESPPAL</sequence>
<dbReference type="AlphaFoldDB" id="A0A928VWC8"/>
<protein>
    <submittedName>
        <fullName evidence="1">Uncharacterized protein</fullName>
    </submittedName>
</protein>
<dbReference type="EMBL" id="JADEXN010000090">
    <property type="protein sequence ID" value="MBE9040503.1"/>
    <property type="molecule type" value="Genomic_DNA"/>
</dbReference>